<organism evidence="1 2">
    <name type="scientific">Porphyromonas canoris</name>
    <dbReference type="NCBI Taxonomy" id="36875"/>
    <lineage>
        <taxon>Bacteria</taxon>
        <taxon>Pseudomonadati</taxon>
        <taxon>Bacteroidota</taxon>
        <taxon>Bacteroidia</taxon>
        <taxon>Bacteroidales</taxon>
        <taxon>Porphyromonadaceae</taxon>
        <taxon>Porphyromonas</taxon>
    </lineage>
</organism>
<dbReference type="EMBL" id="JQZV01000009">
    <property type="protein sequence ID" value="KGN92577.1"/>
    <property type="molecule type" value="Genomic_DNA"/>
</dbReference>
<evidence type="ECO:0000313" key="1">
    <source>
        <dbReference type="EMBL" id="KGN92577.1"/>
    </source>
</evidence>
<name>A0ABR4XLS1_9PORP</name>
<gene>
    <name evidence="1" type="ORF">HQ43_04865</name>
</gene>
<sequence length="251" mass="28953">MRVHQFGKLFEDLHHLIGTLTTSRYHHYIRFCLLRDGVLKYGLTCTERTGDKACAPFHHRVEGIYDTHTRFKELVWSWFVLVSRYGQLHGPALYHRYLMLVTVFVFKHGNSIRKCISSGRNDALHGVDTLKHERHHYFMALVALVHFSKPRRRFNLITCFGNGGKLPFGIHFQRWSIIASLKKDTLHLVQIILQTVKILGEKSGSELHFKHMLFEASLISDSHTACTVEDLNIGVLSNDLDNLAHQFGSPH</sequence>
<dbReference type="Proteomes" id="UP000030101">
    <property type="component" value="Unassembled WGS sequence"/>
</dbReference>
<evidence type="ECO:0000313" key="2">
    <source>
        <dbReference type="Proteomes" id="UP000030101"/>
    </source>
</evidence>
<accession>A0ABR4XLS1</accession>
<protein>
    <submittedName>
        <fullName evidence="1">Uncharacterized protein</fullName>
    </submittedName>
</protein>
<comment type="caution">
    <text evidence="1">The sequence shown here is derived from an EMBL/GenBank/DDBJ whole genome shotgun (WGS) entry which is preliminary data.</text>
</comment>
<reference evidence="1 2" key="1">
    <citation type="submission" date="2014-08" db="EMBL/GenBank/DDBJ databases">
        <title>Porphyromonas canoris strain:OH2762 Genome sequencing.</title>
        <authorList>
            <person name="Wallis C."/>
            <person name="Deusch O."/>
            <person name="O'Flynn C."/>
            <person name="Davis I."/>
            <person name="Jospin G."/>
            <person name="Darling A.E."/>
            <person name="Coil D.A."/>
            <person name="Alexiev A."/>
            <person name="Horsfall A."/>
            <person name="Kirkwood N."/>
            <person name="Harris S."/>
            <person name="Eisen J.A."/>
        </authorList>
    </citation>
    <scope>NUCLEOTIDE SEQUENCE [LARGE SCALE GENOMIC DNA]</scope>
    <source>
        <strain evidence="2">COT-108 OH2762</strain>
    </source>
</reference>
<proteinExistence type="predicted"/>
<keyword evidence="2" id="KW-1185">Reference proteome</keyword>